<accession>A0A383AL36</accession>
<organism evidence="1">
    <name type="scientific">marine metagenome</name>
    <dbReference type="NCBI Taxonomy" id="408172"/>
    <lineage>
        <taxon>unclassified sequences</taxon>
        <taxon>metagenomes</taxon>
        <taxon>ecological metagenomes</taxon>
    </lineage>
</organism>
<sequence length="240" mass="25318">MKRAALTVFMILGLILTLQAQPDPRQMSGIPLPDPQLSSGTITVRVIRGSLANNVPDHPVELRQGDNVVTVATDMEGRAEFLTLNAGQTVIASTELDGVRLDSQPFQVPGRGGIRLMLVGIGDSDTGALNDVPAQSGTVTFGAESRVVLELGEETVSIFYLFDIVNSLAGPVELPEGAVVLRLPAGAVATTVLRDSHPQTRSEGPVVTLSGPFQSGNTPLRIAYVLPYTGDNVAVEQELP</sequence>
<dbReference type="AlphaFoldDB" id="A0A383AL36"/>
<proteinExistence type="predicted"/>
<feature type="non-terminal residue" evidence="1">
    <location>
        <position position="240"/>
    </location>
</feature>
<evidence type="ECO:0000313" key="1">
    <source>
        <dbReference type="EMBL" id="SVE07915.1"/>
    </source>
</evidence>
<gene>
    <name evidence="1" type="ORF">METZ01_LOCUS460769</name>
</gene>
<name>A0A383AL36_9ZZZZ</name>
<dbReference type="EMBL" id="UINC01192661">
    <property type="protein sequence ID" value="SVE07915.1"/>
    <property type="molecule type" value="Genomic_DNA"/>
</dbReference>
<protein>
    <submittedName>
        <fullName evidence="1">Uncharacterized protein</fullName>
    </submittedName>
</protein>
<reference evidence="1" key="1">
    <citation type="submission" date="2018-05" db="EMBL/GenBank/DDBJ databases">
        <authorList>
            <person name="Lanie J.A."/>
            <person name="Ng W.-L."/>
            <person name="Kazmierczak K.M."/>
            <person name="Andrzejewski T.M."/>
            <person name="Davidsen T.M."/>
            <person name="Wayne K.J."/>
            <person name="Tettelin H."/>
            <person name="Glass J.I."/>
            <person name="Rusch D."/>
            <person name="Podicherti R."/>
            <person name="Tsui H.-C.T."/>
            <person name="Winkler M.E."/>
        </authorList>
    </citation>
    <scope>NUCLEOTIDE SEQUENCE</scope>
</reference>